<dbReference type="SUPFAM" id="SSF56399">
    <property type="entry name" value="ADP-ribosylation"/>
    <property type="match status" value="1"/>
</dbReference>
<reference evidence="4" key="1">
    <citation type="journal article" date="2019" name="Int. J. Syst. Evol. Microbiol.">
        <title>The Global Catalogue of Microorganisms (GCM) 10K type strain sequencing project: providing services to taxonomists for standard genome sequencing and annotation.</title>
        <authorList>
            <consortium name="The Broad Institute Genomics Platform"/>
            <consortium name="The Broad Institute Genome Sequencing Center for Infectious Disease"/>
            <person name="Wu L."/>
            <person name="Ma J."/>
        </authorList>
    </citation>
    <scope>NUCLEOTIDE SEQUENCE [LARGE SCALE GENOMIC DNA]</scope>
    <source>
        <strain evidence="4">JCM 13006</strain>
    </source>
</reference>
<name>A0ABP9D9Z6_9ACTN</name>
<evidence type="ECO:0000256" key="1">
    <source>
        <dbReference type="SAM" id="SignalP"/>
    </source>
</evidence>
<keyword evidence="4" id="KW-1185">Reference proteome</keyword>
<dbReference type="Gene3D" id="3.90.210.10">
    <property type="entry name" value="Heat-Labile Enterotoxin, subunit A"/>
    <property type="match status" value="1"/>
</dbReference>
<feature type="chain" id="PRO_5045589739" description="Pierisin-like domain-containing protein" evidence="1">
    <location>
        <begin position="30"/>
        <end position="249"/>
    </location>
</feature>
<evidence type="ECO:0000313" key="4">
    <source>
        <dbReference type="Proteomes" id="UP001501752"/>
    </source>
</evidence>
<comment type="caution">
    <text evidence="3">The sequence shown here is derived from an EMBL/GenBank/DDBJ whole genome shotgun (WGS) entry which is preliminary data.</text>
</comment>
<protein>
    <recommendedName>
        <fullName evidence="2">Pierisin-like domain-containing protein</fullName>
    </recommendedName>
</protein>
<dbReference type="InterPro" id="IPR054695">
    <property type="entry name" value="Pierisin-like_dom"/>
</dbReference>
<keyword evidence="1" id="KW-0732">Signal</keyword>
<organism evidence="3 4">
    <name type="scientific">Kitasatospora terrestris</name>
    <dbReference type="NCBI Taxonomy" id="258051"/>
    <lineage>
        <taxon>Bacteria</taxon>
        <taxon>Bacillati</taxon>
        <taxon>Actinomycetota</taxon>
        <taxon>Actinomycetes</taxon>
        <taxon>Kitasatosporales</taxon>
        <taxon>Streptomycetaceae</taxon>
        <taxon>Kitasatospora</taxon>
    </lineage>
</organism>
<feature type="signal peptide" evidence="1">
    <location>
        <begin position="1"/>
        <end position="29"/>
    </location>
</feature>
<proteinExistence type="predicted"/>
<evidence type="ECO:0000259" key="2">
    <source>
        <dbReference type="Pfam" id="PF22596"/>
    </source>
</evidence>
<dbReference type="EMBL" id="BAABIS010000001">
    <property type="protein sequence ID" value="GAA4836702.1"/>
    <property type="molecule type" value="Genomic_DNA"/>
</dbReference>
<feature type="domain" description="Pierisin-like" evidence="2">
    <location>
        <begin position="101"/>
        <end position="216"/>
    </location>
</feature>
<dbReference type="Pfam" id="PF22596">
    <property type="entry name" value="Scabin-like"/>
    <property type="match status" value="1"/>
</dbReference>
<accession>A0ABP9D9Z6</accession>
<sequence length="249" mass="26776">MTDRWALTMLQAALRVLAAASLASAVASATAVPAAAAAPAAPAVPAVRAAADDDLTTPCGPVVDYRAWDWWRTTTQPQIAQTVAASAANERWQWRNDVNTLWRGDTRENVEDIFRAGFTPRGEAVTPLAEYIVQGGGQNSAHLSTSCAMWVAQKFATYGAAKTGWVYEIYAPGGIDVNATARLNGYQSPYLWNKEIDFPGGVEGRYIKGACKYHLTGTDPDTKVSTFENLGCKNNADFAPYRSEAAVAH</sequence>
<evidence type="ECO:0000313" key="3">
    <source>
        <dbReference type="EMBL" id="GAA4836702.1"/>
    </source>
</evidence>
<dbReference type="Proteomes" id="UP001501752">
    <property type="component" value="Unassembled WGS sequence"/>
</dbReference>
<gene>
    <name evidence="3" type="ORF">GCM10023235_09550</name>
</gene>